<dbReference type="Proteomes" id="UP000612282">
    <property type="component" value="Unassembled WGS sequence"/>
</dbReference>
<gene>
    <name evidence="2" type="ORF">Aco03nite_061740</name>
</gene>
<feature type="region of interest" description="Disordered" evidence="1">
    <location>
        <begin position="25"/>
        <end position="57"/>
    </location>
</feature>
<reference evidence="2 3" key="1">
    <citation type="submission" date="2021-01" db="EMBL/GenBank/DDBJ databases">
        <title>Whole genome shotgun sequence of Actinoplanes couchii NBRC 106145.</title>
        <authorList>
            <person name="Komaki H."/>
            <person name="Tamura T."/>
        </authorList>
    </citation>
    <scope>NUCLEOTIDE SEQUENCE [LARGE SCALE GENOMIC DNA]</scope>
    <source>
        <strain evidence="2 3">NBRC 106145</strain>
    </source>
</reference>
<sequence>MSTDSRQDHTLFGVRVTRPWWMASPQVSTPATEPDFDCDDLDGEFDPDDLYEHFPRP</sequence>
<accession>A0ABQ3XGZ2</accession>
<feature type="compositionally biased region" description="Acidic residues" evidence="1">
    <location>
        <begin position="34"/>
        <end position="49"/>
    </location>
</feature>
<evidence type="ECO:0000313" key="3">
    <source>
        <dbReference type="Proteomes" id="UP000612282"/>
    </source>
</evidence>
<organism evidence="2 3">
    <name type="scientific">Actinoplanes couchii</name>
    <dbReference type="NCBI Taxonomy" id="403638"/>
    <lineage>
        <taxon>Bacteria</taxon>
        <taxon>Bacillati</taxon>
        <taxon>Actinomycetota</taxon>
        <taxon>Actinomycetes</taxon>
        <taxon>Micromonosporales</taxon>
        <taxon>Micromonosporaceae</taxon>
        <taxon>Actinoplanes</taxon>
    </lineage>
</organism>
<comment type="caution">
    <text evidence="2">The sequence shown here is derived from an EMBL/GenBank/DDBJ whole genome shotgun (WGS) entry which is preliminary data.</text>
</comment>
<proteinExistence type="predicted"/>
<name>A0ABQ3XGZ2_9ACTN</name>
<dbReference type="RefSeq" id="WP_203801007.1">
    <property type="nucleotide sequence ID" value="NZ_BAAAQE010000099.1"/>
</dbReference>
<evidence type="ECO:0000313" key="2">
    <source>
        <dbReference type="EMBL" id="GID57770.1"/>
    </source>
</evidence>
<protein>
    <submittedName>
        <fullName evidence="2">Uncharacterized protein</fullName>
    </submittedName>
</protein>
<evidence type="ECO:0000256" key="1">
    <source>
        <dbReference type="SAM" id="MobiDB-lite"/>
    </source>
</evidence>
<keyword evidence="3" id="KW-1185">Reference proteome</keyword>
<dbReference type="EMBL" id="BOMG01000076">
    <property type="protein sequence ID" value="GID57770.1"/>
    <property type="molecule type" value="Genomic_DNA"/>
</dbReference>